<evidence type="ECO:0000256" key="6">
    <source>
        <dbReference type="ARBA" id="ARBA00022723"/>
    </source>
</evidence>
<dbReference type="InterPro" id="IPR024932">
    <property type="entry name" value="ApbE"/>
</dbReference>
<feature type="binding site" evidence="12">
    <location>
        <position position="271"/>
    </location>
    <ligand>
        <name>Mg(2+)</name>
        <dbReference type="ChEBI" id="CHEBI:18420"/>
    </ligand>
</feature>
<keyword evidence="13" id="KW-0449">Lipoprotein</keyword>
<keyword evidence="6 11" id="KW-0479">Metal-binding</keyword>
<name>A0A380MNU7_9GAMM</name>
<dbReference type="Gene3D" id="3.10.520.10">
    <property type="entry name" value="ApbE-like domains"/>
    <property type="match status" value="1"/>
</dbReference>
<keyword evidence="14" id="KW-1185">Reference proteome</keyword>
<feature type="binding site" evidence="12">
    <location>
        <position position="275"/>
    </location>
    <ligand>
        <name>Mg(2+)</name>
        <dbReference type="ChEBI" id="CHEBI:18420"/>
    </ligand>
</feature>
<keyword evidence="8 11" id="KW-0460">Magnesium</keyword>
<evidence type="ECO:0000256" key="7">
    <source>
        <dbReference type="ARBA" id="ARBA00022827"/>
    </source>
</evidence>
<dbReference type="Pfam" id="PF02424">
    <property type="entry name" value="ApbE"/>
    <property type="match status" value="1"/>
</dbReference>
<dbReference type="Proteomes" id="UP000254601">
    <property type="component" value="Unassembled WGS sequence"/>
</dbReference>
<dbReference type="EMBL" id="UHIC01000001">
    <property type="protein sequence ID" value="SUO94300.1"/>
    <property type="molecule type" value="Genomic_DNA"/>
</dbReference>
<keyword evidence="4 11" id="KW-0285">Flavoprotein</keyword>
<protein>
    <recommendedName>
        <fullName evidence="3 11">FAD:protein FMN transferase</fullName>
        <ecNumber evidence="2 11">2.7.1.180</ecNumber>
    </recommendedName>
    <alternativeName>
        <fullName evidence="9 11">Flavin transferase</fullName>
    </alternativeName>
</protein>
<comment type="catalytic activity">
    <reaction evidence="10 11">
        <text>L-threonyl-[protein] + FAD = FMN-L-threonyl-[protein] + AMP + H(+)</text>
        <dbReference type="Rhea" id="RHEA:36847"/>
        <dbReference type="Rhea" id="RHEA-COMP:11060"/>
        <dbReference type="Rhea" id="RHEA-COMP:11061"/>
        <dbReference type="ChEBI" id="CHEBI:15378"/>
        <dbReference type="ChEBI" id="CHEBI:30013"/>
        <dbReference type="ChEBI" id="CHEBI:57692"/>
        <dbReference type="ChEBI" id="CHEBI:74257"/>
        <dbReference type="ChEBI" id="CHEBI:456215"/>
        <dbReference type="EC" id="2.7.1.180"/>
    </reaction>
</comment>
<comment type="similarity">
    <text evidence="1 11">Belongs to the ApbE family.</text>
</comment>
<dbReference type="GO" id="GO:0016740">
    <property type="term" value="F:transferase activity"/>
    <property type="evidence" value="ECO:0007669"/>
    <property type="project" value="UniProtKB-UniRule"/>
</dbReference>
<evidence type="ECO:0000256" key="10">
    <source>
        <dbReference type="ARBA" id="ARBA00048540"/>
    </source>
</evidence>
<organism evidence="13 14">
    <name type="scientific">Suttonella ornithocola</name>
    <dbReference type="NCBI Taxonomy" id="279832"/>
    <lineage>
        <taxon>Bacteria</taxon>
        <taxon>Pseudomonadati</taxon>
        <taxon>Pseudomonadota</taxon>
        <taxon>Gammaproteobacteria</taxon>
        <taxon>Cardiobacteriales</taxon>
        <taxon>Cardiobacteriaceae</taxon>
        <taxon>Suttonella</taxon>
    </lineage>
</organism>
<dbReference type="RefSeq" id="WP_172460822.1">
    <property type="nucleotide sequence ID" value="NZ_LWHB01000147.1"/>
</dbReference>
<evidence type="ECO:0000256" key="11">
    <source>
        <dbReference type="PIRNR" id="PIRNR006268"/>
    </source>
</evidence>
<evidence type="ECO:0000256" key="2">
    <source>
        <dbReference type="ARBA" id="ARBA00011955"/>
    </source>
</evidence>
<reference evidence="13 14" key="1">
    <citation type="submission" date="2018-06" db="EMBL/GenBank/DDBJ databases">
        <authorList>
            <consortium name="Pathogen Informatics"/>
            <person name="Doyle S."/>
        </authorList>
    </citation>
    <scope>NUCLEOTIDE SEQUENCE [LARGE SCALE GENOMIC DNA]</scope>
    <source>
        <strain evidence="13 14">NCTC13337</strain>
    </source>
</reference>
<dbReference type="EC" id="2.7.1.180" evidence="2 11"/>
<evidence type="ECO:0000256" key="5">
    <source>
        <dbReference type="ARBA" id="ARBA00022679"/>
    </source>
</evidence>
<dbReference type="PANTHER" id="PTHR30040">
    <property type="entry name" value="THIAMINE BIOSYNTHESIS LIPOPROTEIN APBE"/>
    <property type="match status" value="1"/>
</dbReference>
<accession>A0A380MNU7</accession>
<evidence type="ECO:0000256" key="8">
    <source>
        <dbReference type="ARBA" id="ARBA00022842"/>
    </source>
</evidence>
<dbReference type="PANTHER" id="PTHR30040:SF2">
    <property type="entry name" value="FAD:PROTEIN FMN TRANSFERASE"/>
    <property type="match status" value="1"/>
</dbReference>
<evidence type="ECO:0000256" key="9">
    <source>
        <dbReference type="ARBA" id="ARBA00031306"/>
    </source>
</evidence>
<keyword evidence="5 11" id="KW-0808">Transferase</keyword>
<dbReference type="AlphaFoldDB" id="A0A380MNU7"/>
<keyword evidence="7 11" id="KW-0274">FAD</keyword>
<dbReference type="SUPFAM" id="SSF143631">
    <property type="entry name" value="ApbE-like"/>
    <property type="match status" value="1"/>
</dbReference>
<sequence>MNILITIKGKTMANRYVVKYLTHQERLAVVRPEGVKAEIEAWLASINQQMSVFRKDSDISRFNALKAGQALVIAPEFARVLREAQRLHQETEGGLDITLAPLIDAWGYGVHSASDVPDACILAHLRAAVGMEKFSLESSDGQHVLLKHDSDMRLDVSAIAKGYAVDGIAKILDDLGIDNYLVDIGGEMRARGVNAQARPWRVAVENPVQAAQSVVVSLDNQCIATSGNYRHCRRDASGRLVHHVISPVSLAPTAADVLSVSVIADSVMRADGLATGLYTLGIKRALALADAHQWAICFLIMGARNQVECHCSAAFLPFLMEEML</sequence>
<proteinExistence type="inferred from homology"/>
<feature type="binding site" evidence="12">
    <location>
        <position position="158"/>
    </location>
    <ligand>
        <name>Mg(2+)</name>
        <dbReference type="ChEBI" id="CHEBI:18420"/>
    </ligand>
</feature>
<evidence type="ECO:0000256" key="3">
    <source>
        <dbReference type="ARBA" id="ARBA00016337"/>
    </source>
</evidence>
<gene>
    <name evidence="13" type="primary">apbE_1</name>
    <name evidence="13" type="ORF">NCTC13337_00661</name>
</gene>
<evidence type="ECO:0000256" key="1">
    <source>
        <dbReference type="ARBA" id="ARBA00008282"/>
    </source>
</evidence>
<evidence type="ECO:0000313" key="14">
    <source>
        <dbReference type="Proteomes" id="UP000254601"/>
    </source>
</evidence>
<evidence type="ECO:0000256" key="4">
    <source>
        <dbReference type="ARBA" id="ARBA00022630"/>
    </source>
</evidence>
<evidence type="ECO:0000313" key="13">
    <source>
        <dbReference type="EMBL" id="SUO94300.1"/>
    </source>
</evidence>
<dbReference type="GO" id="GO:0046872">
    <property type="term" value="F:metal ion binding"/>
    <property type="evidence" value="ECO:0007669"/>
    <property type="project" value="UniProtKB-UniRule"/>
</dbReference>
<comment type="cofactor">
    <cofactor evidence="12">
        <name>Mg(2+)</name>
        <dbReference type="ChEBI" id="CHEBI:18420"/>
    </cofactor>
    <cofactor evidence="12">
        <name>Mn(2+)</name>
        <dbReference type="ChEBI" id="CHEBI:29035"/>
    </cofactor>
    <text evidence="12">Magnesium. Can also use manganese.</text>
</comment>
<dbReference type="PIRSF" id="PIRSF006268">
    <property type="entry name" value="ApbE"/>
    <property type="match status" value="1"/>
</dbReference>
<dbReference type="InterPro" id="IPR003374">
    <property type="entry name" value="ApbE-like_sf"/>
</dbReference>
<evidence type="ECO:0000256" key="12">
    <source>
        <dbReference type="PIRSR" id="PIRSR006268-2"/>
    </source>
</evidence>